<dbReference type="SUPFAM" id="SSF161270">
    <property type="entry name" value="PspA lactotransferrin-binding region"/>
    <property type="match status" value="1"/>
</dbReference>
<comment type="caution">
    <text evidence="2">The sequence shown here is derived from an EMBL/GenBank/DDBJ whole genome shotgun (WGS) entry which is preliminary data.</text>
</comment>
<name>A0A2Z6QWZ8_9GLOM</name>
<gene>
    <name evidence="2" type="ORF">RclHR1_21000007</name>
</gene>
<dbReference type="Proteomes" id="UP000247702">
    <property type="component" value="Unassembled WGS sequence"/>
</dbReference>
<evidence type="ECO:0000313" key="2">
    <source>
        <dbReference type="EMBL" id="GBB93082.1"/>
    </source>
</evidence>
<keyword evidence="1" id="KW-0175">Coiled coil</keyword>
<accession>A0A2Z6QWZ8</accession>
<proteinExistence type="predicted"/>
<protein>
    <submittedName>
        <fullName evidence="2">Uncharacterized protein</fullName>
    </submittedName>
</protein>
<sequence length="131" mass="16304">MQASIQHLLDYNRRIFEKFMLDIEKKYREQRRTCEEHKAELKEKNYHLRSELQTEVDINRQNERRIRELERNYSQCEQEIYNLSREIERLENASEEEIKELKSEISSLKNQLYQARKYIRDKEKYISSLEK</sequence>
<evidence type="ECO:0000256" key="1">
    <source>
        <dbReference type="SAM" id="Coils"/>
    </source>
</evidence>
<dbReference type="EMBL" id="BEXD01001226">
    <property type="protein sequence ID" value="GBB93082.1"/>
    <property type="molecule type" value="Genomic_DNA"/>
</dbReference>
<dbReference type="AlphaFoldDB" id="A0A2Z6QWZ8"/>
<dbReference type="Gene3D" id="1.20.5.1700">
    <property type="match status" value="1"/>
</dbReference>
<keyword evidence="3" id="KW-1185">Reference proteome</keyword>
<organism evidence="2 3">
    <name type="scientific">Rhizophagus clarus</name>
    <dbReference type="NCBI Taxonomy" id="94130"/>
    <lineage>
        <taxon>Eukaryota</taxon>
        <taxon>Fungi</taxon>
        <taxon>Fungi incertae sedis</taxon>
        <taxon>Mucoromycota</taxon>
        <taxon>Glomeromycotina</taxon>
        <taxon>Glomeromycetes</taxon>
        <taxon>Glomerales</taxon>
        <taxon>Glomeraceae</taxon>
        <taxon>Rhizophagus</taxon>
    </lineage>
</organism>
<evidence type="ECO:0000313" key="3">
    <source>
        <dbReference type="Proteomes" id="UP000247702"/>
    </source>
</evidence>
<reference evidence="2 3" key="1">
    <citation type="submission" date="2017-11" db="EMBL/GenBank/DDBJ databases">
        <title>The genome of Rhizophagus clarus HR1 reveals common genetic basis of auxotrophy among arbuscular mycorrhizal fungi.</title>
        <authorList>
            <person name="Kobayashi Y."/>
        </authorList>
    </citation>
    <scope>NUCLEOTIDE SEQUENCE [LARGE SCALE GENOMIC DNA]</scope>
    <source>
        <strain evidence="2 3">HR1</strain>
    </source>
</reference>
<feature type="coiled-coil region" evidence="1">
    <location>
        <begin position="20"/>
        <end position="118"/>
    </location>
</feature>